<comment type="similarity">
    <text evidence="6">Belongs to the inositol monophosphatase superfamily.</text>
</comment>
<dbReference type="RefSeq" id="WP_420069450.1">
    <property type="nucleotide sequence ID" value="NZ_JBCHKQ010000002.1"/>
</dbReference>
<evidence type="ECO:0000256" key="6">
    <source>
        <dbReference type="RuleBase" id="RU364068"/>
    </source>
</evidence>
<comment type="catalytic activity">
    <reaction evidence="1 6">
        <text>a myo-inositol phosphate + H2O = myo-inositol + phosphate</text>
        <dbReference type="Rhea" id="RHEA:24056"/>
        <dbReference type="ChEBI" id="CHEBI:15377"/>
        <dbReference type="ChEBI" id="CHEBI:17268"/>
        <dbReference type="ChEBI" id="CHEBI:43474"/>
        <dbReference type="ChEBI" id="CHEBI:84139"/>
        <dbReference type="EC" id="3.1.3.25"/>
    </reaction>
</comment>
<dbReference type="InterPro" id="IPR020583">
    <property type="entry name" value="Inositol_monoP_metal-BS"/>
</dbReference>
<dbReference type="SUPFAM" id="SSF56655">
    <property type="entry name" value="Carbohydrate phosphatase"/>
    <property type="match status" value="1"/>
</dbReference>
<dbReference type="InterPro" id="IPR033942">
    <property type="entry name" value="IMPase"/>
</dbReference>
<gene>
    <name evidence="7" type="ORF">WKV44_05570</name>
</gene>
<dbReference type="GO" id="GO:0016787">
    <property type="term" value="F:hydrolase activity"/>
    <property type="evidence" value="ECO:0007669"/>
    <property type="project" value="UniProtKB-KW"/>
</dbReference>
<keyword evidence="3 6" id="KW-0479">Metal-binding</keyword>
<evidence type="ECO:0000256" key="4">
    <source>
        <dbReference type="ARBA" id="ARBA00022801"/>
    </source>
</evidence>
<keyword evidence="5 6" id="KW-0460">Magnesium</keyword>
<organism evidence="7 8">
    <name type="scientific">Rarispira pelagica</name>
    <dbReference type="NCBI Taxonomy" id="3141764"/>
    <lineage>
        <taxon>Bacteria</taxon>
        <taxon>Pseudomonadati</taxon>
        <taxon>Spirochaetota</taxon>
        <taxon>Spirochaetia</taxon>
        <taxon>Winmispirales</taxon>
        <taxon>Winmispiraceae</taxon>
        <taxon>Rarispira</taxon>
    </lineage>
</organism>
<name>A0ABU9UBG2_9SPIR</name>
<dbReference type="PANTHER" id="PTHR20854:SF4">
    <property type="entry name" value="INOSITOL-1-MONOPHOSPHATASE-RELATED"/>
    <property type="match status" value="1"/>
</dbReference>
<evidence type="ECO:0000313" key="7">
    <source>
        <dbReference type="EMBL" id="MEM5948004.1"/>
    </source>
</evidence>
<evidence type="ECO:0000313" key="8">
    <source>
        <dbReference type="Proteomes" id="UP001466331"/>
    </source>
</evidence>
<dbReference type="InterPro" id="IPR000760">
    <property type="entry name" value="Inositol_monophosphatase-like"/>
</dbReference>
<dbReference type="Proteomes" id="UP001466331">
    <property type="component" value="Unassembled WGS sequence"/>
</dbReference>
<dbReference type="PRINTS" id="PR00377">
    <property type="entry name" value="IMPHPHTASES"/>
</dbReference>
<proteinExistence type="inferred from homology"/>
<reference evidence="7 8" key="1">
    <citation type="submission" date="2024-03" db="EMBL/GenBank/DDBJ databases">
        <title>Ignisphaera cupida sp. nov., a hyperthermophilic hydrolytic archaeon from a hot spring of Kamchatka, and proposal of Ignisphaeraceae fam. nov.</title>
        <authorList>
            <person name="Podosokorskaya O.A."/>
            <person name="Elcheninov A.G."/>
            <person name="Maltseva A.I."/>
            <person name="Zayulina K.S."/>
            <person name="Novikov A."/>
            <person name="Merkel A.Y."/>
        </authorList>
    </citation>
    <scope>NUCLEOTIDE SEQUENCE [LARGE SCALE GENOMIC DNA]</scope>
    <source>
        <strain evidence="7 8">38H-sp</strain>
    </source>
</reference>
<dbReference type="Pfam" id="PF00459">
    <property type="entry name" value="Inositol_P"/>
    <property type="match status" value="1"/>
</dbReference>
<keyword evidence="8" id="KW-1185">Reference proteome</keyword>
<evidence type="ECO:0000256" key="1">
    <source>
        <dbReference type="ARBA" id="ARBA00001033"/>
    </source>
</evidence>
<dbReference type="CDD" id="cd01639">
    <property type="entry name" value="IMPase"/>
    <property type="match status" value="1"/>
</dbReference>
<comment type="caution">
    <text evidence="7">The sequence shown here is derived from an EMBL/GenBank/DDBJ whole genome shotgun (WGS) entry which is preliminary data.</text>
</comment>
<accession>A0ABU9UBG2</accession>
<dbReference type="Gene3D" id="3.30.540.10">
    <property type="entry name" value="Fructose-1,6-Bisphosphatase, subunit A, domain 1"/>
    <property type="match status" value="1"/>
</dbReference>
<keyword evidence="4 6" id="KW-0378">Hydrolase</keyword>
<evidence type="ECO:0000256" key="3">
    <source>
        <dbReference type="ARBA" id="ARBA00022723"/>
    </source>
</evidence>
<dbReference type="Gene3D" id="3.40.190.80">
    <property type="match status" value="1"/>
</dbReference>
<dbReference type="PROSITE" id="PS00629">
    <property type="entry name" value="IMP_1"/>
    <property type="match status" value="1"/>
</dbReference>
<dbReference type="EC" id="3.1.3.25" evidence="6"/>
<evidence type="ECO:0000256" key="5">
    <source>
        <dbReference type="ARBA" id="ARBA00022842"/>
    </source>
</evidence>
<dbReference type="EMBL" id="JBCHKQ010000002">
    <property type="protein sequence ID" value="MEM5948004.1"/>
    <property type="molecule type" value="Genomic_DNA"/>
</dbReference>
<sequence length="261" mass="29312">MNYLEIAIECAKEAEKIHNYYRKEGFTVGTKTSHRDRVTTADIESEKTITNIIEKYFPNHNIIGEENSYPEKKSEFTWVIDPLDGTNNYSRDFPYYGVSIALLQNNVTILGVVYNTVCGELFYAERGKGAYLNETRIQVSDTKRIKDSLIITGFYQTQSKAVLKNLDVVKAFFQEGILGLRRTGSAALDLCQIAAGRADIFWEPILNAWDFKAGELIVQEAGGMCTDYSGNTLPLAKSTIVATNKILHKKAIEIINSSLQK</sequence>
<comment type="cofactor">
    <cofactor evidence="2 6">
        <name>Mg(2+)</name>
        <dbReference type="ChEBI" id="CHEBI:18420"/>
    </cofactor>
</comment>
<evidence type="ECO:0000256" key="2">
    <source>
        <dbReference type="ARBA" id="ARBA00001946"/>
    </source>
</evidence>
<protein>
    <recommendedName>
        <fullName evidence="6">Inositol-1-monophosphatase</fullName>
        <ecNumber evidence="6">3.1.3.25</ecNumber>
    </recommendedName>
</protein>
<dbReference type="PANTHER" id="PTHR20854">
    <property type="entry name" value="INOSITOL MONOPHOSPHATASE"/>
    <property type="match status" value="1"/>
</dbReference>